<comment type="caution">
    <text evidence="1">The sequence shown here is derived from an EMBL/GenBank/DDBJ whole genome shotgun (WGS) entry which is preliminary data.</text>
</comment>
<name>A0A2T6C599_9FLAO</name>
<reference evidence="1 2" key="1">
    <citation type="submission" date="2018-04" db="EMBL/GenBank/DDBJ databases">
        <title>Genomic Encyclopedia of Archaeal and Bacterial Type Strains, Phase II (KMG-II): from individual species to whole genera.</title>
        <authorList>
            <person name="Goeker M."/>
        </authorList>
    </citation>
    <scope>NUCLEOTIDE SEQUENCE [LARGE SCALE GENOMIC DNA]</scope>
    <source>
        <strain evidence="1 2">DSM 25731</strain>
    </source>
</reference>
<keyword evidence="2" id="KW-1185">Reference proteome</keyword>
<dbReference type="EMBL" id="QBKT01000001">
    <property type="protein sequence ID" value="PTX63504.1"/>
    <property type="molecule type" value="Genomic_DNA"/>
</dbReference>
<evidence type="ECO:0000313" key="1">
    <source>
        <dbReference type="EMBL" id="PTX63504.1"/>
    </source>
</evidence>
<gene>
    <name evidence="1" type="ORF">C8N46_101104</name>
</gene>
<proteinExistence type="predicted"/>
<accession>A0A2T6C599</accession>
<organism evidence="1 2">
    <name type="scientific">Kordia periserrulae</name>
    <dbReference type="NCBI Taxonomy" id="701523"/>
    <lineage>
        <taxon>Bacteria</taxon>
        <taxon>Pseudomonadati</taxon>
        <taxon>Bacteroidota</taxon>
        <taxon>Flavobacteriia</taxon>
        <taxon>Flavobacteriales</taxon>
        <taxon>Flavobacteriaceae</taxon>
        <taxon>Kordia</taxon>
    </lineage>
</organism>
<dbReference type="RefSeq" id="WP_108112906.1">
    <property type="nucleotide sequence ID" value="NZ_QBKT01000001.1"/>
</dbReference>
<dbReference type="AlphaFoldDB" id="A0A2T6C599"/>
<dbReference type="Proteomes" id="UP000244090">
    <property type="component" value="Unassembled WGS sequence"/>
</dbReference>
<protein>
    <submittedName>
        <fullName evidence="1">Uncharacterized protein</fullName>
    </submittedName>
</protein>
<evidence type="ECO:0000313" key="2">
    <source>
        <dbReference type="Proteomes" id="UP000244090"/>
    </source>
</evidence>
<dbReference type="OrthoDB" id="674560at2"/>
<sequence length="153" mass="18432">MKEISKDTLETNLKEATHILLEMARNMCWNTISSHVVYFISETRNDIHNSIKFNNQKELKSLPETIAELEVIYENLYDINLYIYNSEKKRTIIEIQYYPKSLLELDYYETVKNKEPMLHCKVKIPNYRKNDSEKFDINWTLGGIRHKWNSFFK</sequence>